<dbReference type="RefSeq" id="WP_156826635.1">
    <property type="nucleotide sequence ID" value="NZ_JBHLVX010000013.1"/>
</dbReference>
<feature type="transmembrane region" description="Helical" evidence="9">
    <location>
        <begin position="368"/>
        <end position="388"/>
    </location>
</feature>
<dbReference type="InterPro" id="IPR005219">
    <property type="entry name" value="PqiA-like_proteobact"/>
</dbReference>
<reference evidence="10 11" key="1">
    <citation type="submission" date="2024-09" db="EMBL/GenBank/DDBJ databases">
        <authorList>
            <person name="Sun Q."/>
            <person name="Mori K."/>
        </authorList>
    </citation>
    <scope>NUCLEOTIDE SEQUENCE [LARGE SCALE GENOMIC DNA]</scope>
    <source>
        <strain evidence="10 11">CCM 7415</strain>
    </source>
</reference>
<organism evidence="10 11">
    <name type="scientific">Kushneria aurantia</name>
    <dbReference type="NCBI Taxonomy" id="504092"/>
    <lineage>
        <taxon>Bacteria</taxon>
        <taxon>Pseudomonadati</taxon>
        <taxon>Pseudomonadota</taxon>
        <taxon>Gammaproteobacteria</taxon>
        <taxon>Oceanospirillales</taxon>
        <taxon>Halomonadaceae</taxon>
        <taxon>Kushneria</taxon>
    </lineage>
</organism>
<feature type="transmembrane region" description="Helical" evidence="9">
    <location>
        <begin position="111"/>
        <end position="137"/>
    </location>
</feature>
<feature type="compositionally biased region" description="Low complexity" evidence="8">
    <location>
        <begin position="430"/>
        <end position="455"/>
    </location>
</feature>
<evidence type="ECO:0000313" key="10">
    <source>
        <dbReference type="EMBL" id="MFC0267084.1"/>
    </source>
</evidence>
<keyword evidence="7 9" id="KW-0472">Membrane</keyword>
<proteinExistence type="inferred from homology"/>
<keyword evidence="11" id="KW-1185">Reference proteome</keyword>
<evidence type="ECO:0000256" key="1">
    <source>
        <dbReference type="ARBA" id="ARBA00004429"/>
    </source>
</evidence>
<evidence type="ECO:0000256" key="3">
    <source>
        <dbReference type="ARBA" id="ARBA00022475"/>
    </source>
</evidence>
<comment type="subcellular location">
    <subcellularLocation>
        <location evidence="1">Cell inner membrane</location>
        <topology evidence="1">Multi-pass membrane protein</topology>
    </subcellularLocation>
</comment>
<name>A0ABV6G1B9_9GAMM</name>
<dbReference type="NCBIfam" id="TIGR00155">
    <property type="entry name" value="pqiA_fam"/>
    <property type="match status" value="1"/>
</dbReference>
<evidence type="ECO:0000313" key="11">
    <source>
        <dbReference type="Proteomes" id="UP001589814"/>
    </source>
</evidence>
<feature type="region of interest" description="Disordered" evidence="8">
    <location>
        <begin position="428"/>
        <end position="455"/>
    </location>
</feature>
<dbReference type="InterPro" id="IPR007498">
    <property type="entry name" value="PqiA-like"/>
</dbReference>
<dbReference type="Pfam" id="PF04403">
    <property type="entry name" value="PqiA"/>
    <property type="match status" value="2"/>
</dbReference>
<keyword evidence="4" id="KW-0997">Cell inner membrane</keyword>
<evidence type="ECO:0000256" key="9">
    <source>
        <dbReference type="SAM" id="Phobius"/>
    </source>
</evidence>
<evidence type="ECO:0000256" key="8">
    <source>
        <dbReference type="SAM" id="MobiDB-lite"/>
    </source>
</evidence>
<feature type="transmembrane region" description="Helical" evidence="9">
    <location>
        <begin position="400"/>
        <end position="417"/>
    </location>
</feature>
<evidence type="ECO:0000256" key="2">
    <source>
        <dbReference type="ARBA" id="ARBA00007555"/>
    </source>
</evidence>
<feature type="transmembrane region" description="Helical" evidence="9">
    <location>
        <begin position="157"/>
        <end position="174"/>
    </location>
</feature>
<dbReference type="Proteomes" id="UP001589814">
    <property type="component" value="Unassembled WGS sequence"/>
</dbReference>
<feature type="transmembrane region" description="Helical" evidence="9">
    <location>
        <begin position="274"/>
        <end position="293"/>
    </location>
</feature>
<keyword evidence="6 9" id="KW-1133">Transmembrane helix</keyword>
<feature type="transmembrane region" description="Helical" evidence="9">
    <location>
        <begin position="61"/>
        <end position="81"/>
    </location>
</feature>
<comment type="caution">
    <text evidence="10">The sequence shown here is derived from an EMBL/GenBank/DDBJ whole genome shotgun (WGS) entry which is preliminary data.</text>
</comment>
<feature type="transmembrane region" description="Helical" evidence="9">
    <location>
        <begin position="321"/>
        <end position="345"/>
    </location>
</feature>
<protein>
    <submittedName>
        <fullName evidence="10">PqiA/YebS family transporter subunit</fullName>
    </submittedName>
</protein>
<feature type="transmembrane region" description="Helical" evidence="9">
    <location>
        <begin position="180"/>
        <end position="199"/>
    </location>
</feature>
<gene>
    <name evidence="10" type="ORF">ACFFHW_03550</name>
</gene>
<evidence type="ECO:0000256" key="4">
    <source>
        <dbReference type="ARBA" id="ARBA00022519"/>
    </source>
</evidence>
<dbReference type="PANTHER" id="PTHR30462:SF3">
    <property type="entry name" value="INTERMEMBRANE TRANSPORT PROTEIN PQIA"/>
    <property type="match status" value="1"/>
</dbReference>
<sequence length="455" mass="49638">MALSIVECLIASTISVSRPLRICHECDLVSVIPPLDYSQSARCPRCDHELMARKRAPAQHALALAVAATVALVTALAFPFISFSARGIERAISLTDAIAILSSGSYTLLAIVLWLVLVLIPLLFLAQMIWIHAALLLDHQPPKARLMLRALRHFEHWMMGDVFLIGVLVSLVKIMSLATIGFGVSFWAFCLFVVLMLLLTRSIDSDWLWERIAAEPPPPAHVVAGDSGRAQKVAGCPVCGTLNDYRHHSPCPCHCRRCGEKLHLRRRFSLQHTMALVLLSILLYIPAMVLPIMTVSSLDETTTQTIMGGILLLLDHGDFPIAAIIFIASVVVPIAKLLALGWLCLKVRRPQPWRPEVRTRLYRITEFIGRWSMIDVFVVALLAALVRLGSLMSVSAEPGIIAFGAVVVITMIAAMSFDPRLIWDAVDSNPGTDSGADTSTSSSPAAAGQPQETGP</sequence>
<keyword evidence="3" id="KW-1003">Cell membrane</keyword>
<accession>A0ABV6G1B9</accession>
<evidence type="ECO:0000256" key="6">
    <source>
        <dbReference type="ARBA" id="ARBA00022989"/>
    </source>
</evidence>
<dbReference type="PANTHER" id="PTHR30462">
    <property type="entry name" value="INTERMEMBRANE TRANSPORT PROTEIN PQIB-RELATED"/>
    <property type="match status" value="1"/>
</dbReference>
<evidence type="ECO:0000256" key="7">
    <source>
        <dbReference type="ARBA" id="ARBA00023136"/>
    </source>
</evidence>
<keyword evidence="5 9" id="KW-0812">Transmembrane</keyword>
<dbReference type="InterPro" id="IPR051800">
    <property type="entry name" value="PqiA-PqiB_transport"/>
</dbReference>
<dbReference type="EMBL" id="JBHLVX010000013">
    <property type="protein sequence ID" value="MFC0267084.1"/>
    <property type="molecule type" value="Genomic_DNA"/>
</dbReference>
<evidence type="ECO:0000256" key="5">
    <source>
        <dbReference type="ARBA" id="ARBA00022692"/>
    </source>
</evidence>
<comment type="similarity">
    <text evidence="2">Belongs to the PqiA family.</text>
</comment>